<comment type="similarity">
    <text evidence="2">Belongs to the ABC transporter superfamily.</text>
</comment>
<accession>A0A1X7MQN2</accession>
<comment type="subcellular location">
    <subcellularLocation>
        <location evidence="1">Cell inner membrane</location>
        <topology evidence="1">Peripheral membrane protein</topology>
    </subcellularLocation>
</comment>
<feature type="domain" description="ABC transporter" evidence="6">
    <location>
        <begin position="8"/>
        <end position="249"/>
    </location>
</feature>
<dbReference type="EMBL" id="FXBL01000002">
    <property type="protein sequence ID" value="SMH26346.1"/>
    <property type="molecule type" value="Genomic_DNA"/>
</dbReference>
<dbReference type="SUPFAM" id="SSF52540">
    <property type="entry name" value="P-loop containing nucleoside triphosphate hydrolases"/>
    <property type="match status" value="1"/>
</dbReference>
<gene>
    <name evidence="7" type="ORF">SAMN02982922_0175</name>
</gene>
<protein>
    <submittedName>
        <fullName evidence="7">Peptide/nickel transport system ATP-binding protein</fullName>
    </submittedName>
</protein>
<dbReference type="NCBIfam" id="TIGR01727">
    <property type="entry name" value="oligo_HPY"/>
    <property type="match status" value="1"/>
</dbReference>
<dbReference type="Pfam" id="PF00005">
    <property type="entry name" value="ABC_tran"/>
    <property type="match status" value="1"/>
</dbReference>
<dbReference type="InterPro" id="IPR003593">
    <property type="entry name" value="AAA+_ATPase"/>
</dbReference>
<dbReference type="RefSeq" id="WP_082549652.1">
    <property type="nucleotide sequence ID" value="NZ_FXBL01000002.1"/>
</dbReference>
<dbReference type="CDD" id="cd03257">
    <property type="entry name" value="ABC_NikE_OppD_transporters"/>
    <property type="match status" value="1"/>
</dbReference>
<dbReference type="GO" id="GO:0016887">
    <property type="term" value="F:ATP hydrolysis activity"/>
    <property type="evidence" value="ECO:0007669"/>
    <property type="project" value="InterPro"/>
</dbReference>
<dbReference type="GO" id="GO:0005886">
    <property type="term" value="C:plasma membrane"/>
    <property type="evidence" value="ECO:0007669"/>
    <property type="project" value="UniProtKB-SubCell"/>
</dbReference>
<sequence length="313" mass="34579">MNTPVVELDGVDVVFSGGAFWARQRIHAVKGVCLSIEENEILGLVGESGSGKTTLGRLCMGLVKPSGGDVRFEGKSLSDRRGLVRAERSIVLQQPEWALNPRLLVGTSVSEPLDIIGIESRTERKRRVVEMLERVGLDRSFASRFPHELSGGQRQRVAIARALITQPSFIVLDEAVSALDVSVQTHVLNLIKKLQAAQRFSALFISHDMAATRYVSNRIAVMYAGEIVEIAPSVTFYEKPQHPYSRALLLSLRDHERSQFELKVANDLIAKDGCSLSHRCAWADDVCRSMKAAIRPLNNGKVACHRAEEIVQV</sequence>
<dbReference type="InterPro" id="IPR050319">
    <property type="entry name" value="ABC_transp_ATP-bind"/>
</dbReference>
<dbReference type="AlphaFoldDB" id="A0A1X7MQN2"/>
<reference evidence="7 8" key="1">
    <citation type="submission" date="2017-04" db="EMBL/GenBank/DDBJ databases">
        <authorList>
            <person name="Afonso C.L."/>
            <person name="Miller P.J."/>
            <person name="Scott M.A."/>
            <person name="Spackman E."/>
            <person name="Goraichik I."/>
            <person name="Dimitrov K.M."/>
            <person name="Suarez D.L."/>
            <person name="Swayne D.E."/>
        </authorList>
    </citation>
    <scope>NUCLEOTIDE SEQUENCE [LARGE SCALE GENOMIC DNA]</scope>
    <source>
        <strain evidence="7 8">B5P</strain>
    </source>
</reference>
<evidence type="ECO:0000256" key="1">
    <source>
        <dbReference type="ARBA" id="ARBA00004417"/>
    </source>
</evidence>
<name>A0A1X7MQN2_9HYPH</name>
<keyword evidence="3" id="KW-0813">Transport</keyword>
<dbReference type="Gene3D" id="3.40.50.300">
    <property type="entry name" value="P-loop containing nucleotide triphosphate hydrolases"/>
    <property type="match status" value="1"/>
</dbReference>
<proteinExistence type="inferred from homology"/>
<dbReference type="InterPro" id="IPR003439">
    <property type="entry name" value="ABC_transporter-like_ATP-bd"/>
</dbReference>
<dbReference type="PANTHER" id="PTHR43776:SF7">
    <property type="entry name" value="D,D-DIPEPTIDE TRANSPORT ATP-BINDING PROTEIN DDPF-RELATED"/>
    <property type="match status" value="1"/>
</dbReference>
<dbReference type="GO" id="GO:0055085">
    <property type="term" value="P:transmembrane transport"/>
    <property type="evidence" value="ECO:0007669"/>
    <property type="project" value="UniProtKB-ARBA"/>
</dbReference>
<dbReference type="PROSITE" id="PS50893">
    <property type="entry name" value="ABC_TRANSPORTER_2"/>
    <property type="match status" value="1"/>
</dbReference>
<evidence type="ECO:0000313" key="7">
    <source>
        <dbReference type="EMBL" id="SMH26346.1"/>
    </source>
</evidence>
<evidence type="ECO:0000256" key="5">
    <source>
        <dbReference type="ARBA" id="ARBA00022840"/>
    </source>
</evidence>
<dbReference type="SMART" id="SM00382">
    <property type="entry name" value="AAA"/>
    <property type="match status" value="1"/>
</dbReference>
<keyword evidence="4" id="KW-0547">Nucleotide-binding</keyword>
<dbReference type="InterPro" id="IPR027417">
    <property type="entry name" value="P-loop_NTPase"/>
</dbReference>
<dbReference type="InterPro" id="IPR017871">
    <property type="entry name" value="ABC_transporter-like_CS"/>
</dbReference>
<keyword evidence="5 7" id="KW-0067">ATP-binding</keyword>
<organism evidence="7 8">
    <name type="scientific">Mesorhizobium australicum</name>
    <dbReference type="NCBI Taxonomy" id="536018"/>
    <lineage>
        <taxon>Bacteria</taxon>
        <taxon>Pseudomonadati</taxon>
        <taxon>Pseudomonadota</taxon>
        <taxon>Alphaproteobacteria</taxon>
        <taxon>Hyphomicrobiales</taxon>
        <taxon>Phyllobacteriaceae</taxon>
        <taxon>Mesorhizobium</taxon>
    </lineage>
</organism>
<dbReference type="Proteomes" id="UP000193083">
    <property type="component" value="Unassembled WGS sequence"/>
</dbReference>
<dbReference type="PROSITE" id="PS00211">
    <property type="entry name" value="ABC_TRANSPORTER_1"/>
    <property type="match status" value="1"/>
</dbReference>
<dbReference type="InterPro" id="IPR013563">
    <property type="entry name" value="Oligopep_ABC_C"/>
</dbReference>
<evidence type="ECO:0000313" key="8">
    <source>
        <dbReference type="Proteomes" id="UP000193083"/>
    </source>
</evidence>
<evidence type="ECO:0000259" key="6">
    <source>
        <dbReference type="PROSITE" id="PS50893"/>
    </source>
</evidence>
<evidence type="ECO:0000256" key="2">
    <source>
        <dbReference type="ARBA" id="ARBA00005417"/>
    </source>
</evidence>
<dbReference type="PANTHER" id="PTHR43776">
    <property type="entry name" value="TRANSPORT ATP-BINDING PROTEIN"/>
    <property type="match status" value="1"/>
</dbReference>
<keyword evidence="8" id="KW-1185">Reference proteome</keyword>
<evidence type="ECO:0000256" key="3">
    <source>
        <dbReference type="ARBA" id="ARBA00022448"/>
    </source>
</evidence>
<dbReference type="GO" id="GO:0005524">
    <property type="term" value="F:ATP binding"/>
    <property type="evidence" value="ECO:0007669"/>
    <property type="project" value="UniProtKB-KW"/>
</dbReference>
<evidence type="ECO:0000256" key="4">
    <source>
        <dbReference type="ARBA" id="ARBA00022741"/>
    </source>
</evidence>
<dbReference type="Pfam" id="PF08352">
    <property type="entry name" value="oligo_HPY"/>
    <property type="match status" value="1"/>
</dbReference>
<dbReference type="OrthoDB" id="9815712at2"/>
<dbReference type="GO" id="GO:0015833">
    <property type="term" value="P:peptide transport"/>
    <property type="evidence" value="ECO:0007669"/>
    <property type="project" value="InterPro"/>
</dbReference>